<feature type="region of interest" description="Disordered" evidence="1">
    <location>
        <begin position="33"/>
        <end position="72"/>
    </location>
</feature>
<dbReference type="EMBL" id="JACVVK020000010">
    <property type="protein sequence ID" value="KAK7505484.1"/>
    <property type="molecule type" value="Genomic_DNA"/>
</dbReference>
<sequence>MPPCERFIWLTSSDIQQLSVTKTPLLRSLIKRSKEVSESSSAQPSVSNTGCQSRKTNQTRKYVEEESRSSLPHWRATMKSTIICPMAT</sequence>
<evidence type="ECO:0000313" key="2">
    <source>
        <dbReference type="EMBL" id="KAK7505484.1"/>
    </source>
</evidence>
<keyword evidence="3" id="KW-1185">Reference proteome</keyword>
<accession>A0ABD0M193</accession>
<organism evidence="2 3">
    <name type="scientific">Batillaria attramentaria</name>
    <dbReference type="NCBI Taxonomy" id="370345"/>
    <lineage>
        <taxon>Eukaryota</taxon>
        <taxon>Metazoa</taxon>
        <taxon>Spiralia</taxon>
        <taxon>Lophotrochozoa</taxon>
        <taxon>Mollusca</taxon>
        <taxon>Gastropoda</taxon>
        <taxon>Caenogastropoda</taxon>
        <taxon>Sorbeoconcha</taxon>
        <taxon>Cerithioidea</taxon>
        <taxon>Batillariidae</taxon>
        <taxon>Batillaria</taxon>
    </lineage>
</organism>
<comment type="caution">
    <text evidence="2">The sequence shown here is derived from an EMBL/GenBank/DDBJ whole genome shotgun (WGS) entry which is preliminary data.</text>
</comment>
<feature type="compositionally biased region" description="Low complexity" evidence="1">
    <location>
        <begin position="38"/>
        <end position="47"/>
    </location>
</feature>
<proteinExistence type="predicted"/>
<protein>
    <submittedName>
        <fullName evidence="2">Uncharacterized protein</fullName>
    </submittedName>
</protein>
<feature type="compositionally biased region" description="Polar residues" evidence="1">
    <location>
        <begin position="48"/>
        <end position="60"/>
    </location>
</feature>
<dbReference type="AlphaFoldDB" id="A0ABD0M193"/>
<evidence type="ECO:0000256" key="1">
    <source>
        <dbReference type="SAM" id="MobiDB-lite"/>
    </source>
</evidence>
<evidence type="ECO:0000313" key="3">
    <source>
        <dbReference type="Proteomes" id="UP001519460"/>
    </source>
</evidence>
<reference evidence="2 3" key="1">
    <citation type="journal article" date="2023" name="Sci. Data">
        <title>Genome assembly of the Korean intertidal mud-creeper Batillaria attramentaria.</title>
        <authorList>
            <person name="Patra A.K."/>
            <person name="Ho P.T."/>
            <person name="Jun S."/>
            <person name="Lee S.J."/>
            <person name="Kim Y."/>
            <person name="Won Y.J."/>
        </authorList>
    </citation>
    <scope>NUCLEOTIDE SEQUENCE [LARGE SCALE GENOMIC DNA]</scope>
    <source>
        <strain evidence="2">Wonlab-2016</strain>
    </source>
</reference>
<gene>
    <name evidence="2" type="ORF">BaRGS_00003229</name>
</gene>
<dbReference type="Proteomes" id="UP001519460">
    <property type="component" value="Unassembled WGS sequence"/>
</dbReference>
<name>A0ABD0M193_9CAEN</name>